<dbReference type="GeneID" id="66077057"/>
<sequence length="487" mass="55905">MDSTLPALERLPAELLHQIFSLAILQPVNNRVRSEADISDGRRWPDVFDYEKGPWSISRVCSRWRIVAISSSDLWCHFMLGTVNLGRSGQQTALKTWLDRSGTHTISFLIQTHRICNHNENSLLFRLLMEHSSRWKSIEVINSTYSLWEMLNTAGVGNRLNSLRRVTMLADGEEDSYMDQGSFEMDMPTYDTFHQAPHLSELISRDFITFCDKDGHPKLPCTQLTTYEGSCRVTYDYHFSVIRHSPNLNSLRLELITGIRGYLNNSRFQWQGGEVFSFPKLRTLTIWIAACQSSDILEEEQMFDEFRLFNLPALEGLSITTEQQTMTAPYHSFAAALRSSDCALQKLELSGCPVQPSDIIDLLRAAHAVRHLCLYGFSSLQHFVISHLVLEGKARDEVLLPFLRTIELKYSTTEGFSELEHPTLVRMIRSRCHSPSTRVNEAHFSFGRDDWGKDYRTSLPLHSPSLDSLKDLQKEGFKLIFRQLCEI</sequence>
<evidence type="ECO:0000313" key="1">
    <source>
        <dbReference type="EMBL" id="KAG7094381.1"/>
    </source>
</evidence>
<name>A0A9P7UVH9_9AGAR</name>
<dbReference type="AlphaFoldDB" id="A0A9P7UVH9"/>
<reference evidence="1" key="1">
    <citation type="journal article" date="2021" name="Genome Biol. Evol.">
        <title>The assembled and annotated genome of the fairy-ring fungus Marasmius oreades.</title>
        <authorList>
            <person name="Hiltunen M."/>
            <person name="Ament-Velasquez S.L."/>
            <person name="Johannesson H."/>
        </authorList>
    </citation>
    <scope>NUCLEOTIDE SEQUENCE</scope>
    <source>
        <strain evidence="1">03SP1</strain>
    </source>
</reference>
<keyword evidence="2" id="KW-1185">Reference proteome</keyword>
<evidence type="ECO:0000313" key="2">
    <source>
        <dbReference type="Proteomes" id="UP001049176"/>
    </source>
</evidence>
<gene>
    <name evidence="1" type="ORF">E1B28_007981</name>
</gene>
<accession>A0A9P7UVH9</accession>
<dbReference type="EMBL" id="CM032184">
    <property type="protein sequence ID" value="KAG7094381.1"/>
    <property type="molecule type" value="Genomic_DNA"/>
</dbReference>
<evidence type="ECO:0008006" key="3">
    <source>
        <dbReference type="Google" id="ProtNLM"/>
    </source>
</evidence>
<dbReference type="RefSeq" id="XP_043010851.1">
    <property type="nucleotide sequence ID" value="XM_043152764.1"/>
</dbReference>
<comment type="caution">
    <text evidence="1">The sequence shown here is derived from an EMBL/GenBank/DDBJ whole genome shotgun (WGS) entry which is preliminary data.</text>
</comment>
<proteinExistence type="predicted"/>
<organism evidence="1 2">
    <name type="scientific">Marasmius oreades</name>
    <name type="common">fairy-ring Marasmius</name>
    <dbReference type="NCBI Taxonomy" id="181124"/>
    <lineage>
        <taxon>Eukaryota</taxon>
        <taxon>Fungi</taxon>
        <taxon>Dikarya</taxon>
        <taxon>Basidiomycota</taxon>
        <taxon>Agaricomycotina</taxon>
        <taxon>Agaricomycetes</taxon>
        <taxon>Agaricomycetidae</taxon>
        <taxon>Agaricales</taxon>
        <taxon>Marasmiineae</taxon>
        <taxon>Marasmiaceae</taxon>
        <taxon>Marasmius</taxon>
    </lineage>
</organism>
<dbReference type="SUPFAM" id="SSF52047">
    <property type="entry name" value="RNI-like"/>
    <property type="match status" value="1"/>
</dbReference>
<dbReference type="OrthoDB" id="3365698at2759"/>
<dbReference type="KEGG" id="more:E1B28_007981"/>
<protein>
    <recommendedName>
        <fullName evidence="3">F-box domain-containing protein</fullName>
    </recommendedName>
</protein>
<dbReference type="Proteomes" id="UP001049176">
    <property type="component" value="Chromosome 4"/>
</dbReference>